<dbReference type="STRING" id="545695.TREAZ_3196"/>
<dbReference type="Pfam" id="PF04255">
    <property type="entry name" value="DUF433"/>
    <property type="match status" value="1"/>
</dbReference>
<dbReference type="InterPro" id="IPR036388">
    <property type="entry name" value="WH-like_DNA-bd_sf"/>
</dbReference>
<dbReference type="PANTHER" id="PTHR34849:SF5">
    <property type="entry name" value="SSL2733 PROTEIN"/>
    <property type="match status" value="1"/>
</dbReference>
<dbReference type="OrthoDB" id="9808242at2"/>
<name>F5Y9S4_LEAAZ</name>
<dbReference type="InterPro" id="IPR009057">
    <property type="entry name" value="Homeodomain-like_sf"/>
</dbReference>
<reference evidence="1 2" key="2">
    <citation type="journal article" date="2011" name="ISME J.">
        <title>RNA-seq reveals cooperative metabolic interactions between two termite-gut spirochete species in co-culture.</title>
        <authorList>
            <person name="Rosenthal A.Z."/>
            <person name="Matson E.G."/>
            <person name="Eldar A."/>
            <person name="Leadbetter J.R."/>
        </authorList>
    </citation>
    <scope>NUCLEOTIDE SEQUENCE [LARGE SCALE GENOMIC DNA]</scope>
    <source>
        <strain evidence="2">ATCC BAA-888 / DSM 13862 / ZAS-9</strain>
    </source>
</reference>
<dbReference type="SUPFAM" id="SSF46689">
    <property type="entry name" value="Homeodomain-like"/>
    <property type="match status" value="1"/>
</dbReference>
<dbReference type="InterPro" id="IPR007367">
    <property type="entry name" value="DUF433"/>
</dbReference>
<dbReference type="InParanoid" id="F5Y9S4"/>
<organism evidence="1 2">
    <name type="scientific">Leadbettera azotonutricia (strain ATCC BAA-888 / DSM 13862 / ZAS-9)</name>
    <name type="common">Treponema azotonutricium</name>
    <dbReference type="NCBI Taxonomy" id="545695"/>
    <lineage>
        <taxon>Bacteria</taxon>
        <taxon>Pseudomonadati</taxon>
        <taxon>Spirochaetota</taxon>
        <taxon>Spirochaetia</taxon>
        <taxon>Spirochaetales</taxon>
        <taxon>Breznakiellaceae</taxon>
        <taxon>Leadbettera</taxon>
    </lineage>
</organism>
<dbReference type="HOGENOM" id="CLU_126005_2_1_12"/>
<evidence type="ECO:0000313" key="2">
    <source>
        <dbReference type="Proteomes" id="UP000009222"/>
    </source>
</evidence>
<accession>F5Y9S4</accession>
<evidence type="ECO:0000313" key="1">
    <source>
        <dbReference type="EMBL" id="AEF80836.1"/>
    </source>
</evidence>
<protein>
    <submittedName>
        <fullName evidence="1">Conserved domain protein</fullName>
    </submittedName>
</protein>
<dbReference type="KEGG" id="taz:TREAZ_3196"/>
<dbReference type="PANTHER" id="PTHR34849">
    <property type="entry name" value="SSL5025 PROTEIN"/>
    <property type="match status" value="1"/>
</dbReference>
<gene>
    <name evidence="1" type="ordered locus">TREAZ_3196</name>
</gene>
<dbReference type="EMBL" id="CP001841">
    <property type="protein sequence ID" value="AEF80836.1"/>
    <property type="molecule type" value="Genomic_DNA"/>
</dbReference>
<sequence>MNEPSDYISIDPAIRFGKPCIKGTRIAVGDILGWLSSGMNHAEIIEDYPELQEVHILSALAFAAQRDAMTKLVVHSTQAVKSA</sequence>
<dbReference type="Gene3D" id="1.10.10.10">
    <property type="entry name" value="Winged helix-like DNA-binding domain superfamily/Winged helix DNA-binding domain"/>
    <property type="match status" value="1"/>
</dbReference>
<dbReference type="eggNOG" id="COG2442">
    <property type="taxonomic scope" value="Bacteria"/>
</dbReference>
<dbReference type="Proteomes" id="UP000009222">
    <property type="component" value="Chromosome"/>
</dbReference>
<dbReference type="RefSeq" id="WP_015712364.1">
    <property type="nucleotide sequence ID" value="NC_015577.1"/>
</dbReference>
<dbReference type="AlphaFoldDB" id="F5Y9S4"/>
<proteinExistence type="predicted"/>
<keyword evidence="2" id="KW-1185">Reference proteome</keyword>
<reference evidence="2" key="1">
    <citation type="submission" date="2009-12" db="EMBL/GenBank/DDBJ databases">
        <title>Complete sequence of Treponema azotonutricium strain ZAS-9.</title>
        <authorList>
            <person name="Tetu S.G."/>
            <person name="Matson E."/>
            <person name="Ren Q."/>
            <person name="Seshadri R."/>
            <person name="Elbourne L."/>
            <person name="Hassan K.A."/>
            <person name="Durkin A."/>
            <person name="Radune D."/>
            <person name="Mohamoud Y."/>
            <person name="Shay R."/>
            <person name="Jin S."/>
            <person name="Zhang X."/>
            <person name="Lucey K."/>
            <person name="Ballor N.R."/>
            <person name="Ottesen E."/>
            <person name="Rosenthal R."/>
            <person name="Allen A."/>
            <person name="Leadbetter J.R."/>
            <person name="Paulsen I.T."/>
        </authorList>
    </citation>
    <scope>NUCLEOTIDE SEQUENCE [LARGE SCALE GENOMIC DNA]</scope>
    <source>
        <strain evidence="2">ATCC BAA-888 / DSM 13862 / ZAS-9</strain>
    </source>
</reference>